<dbReference type="EMBL" id="MHWS01000003">
    <property type="protein sequence ID" value="OHB12843.1"/>
    <property type="molecule type" value="Genomic_DNA"/>
</dbReference>
<reference evidence="2 3" key="1">
    <citation type="journal article" date="2016" name="Nat. Commun.">
        <title>Thousands of microbial genomes shed light on interconnected biogeochemical processes in an aquifer system.</title>
        <authorList>
            <person name="Anantharaman K."/>
            <person name="Brown C.T."/>
            <person name="Hug L.A."/>
            <person name="Sharon I."/>
            <person name="Castelle C.J."/>
            <person name="Probst A.J."/>
            <person name="Thomas B.C."/>
            <person name="Singh A."/>
            <person name="Wilkins M.J."/>
            <person name="Karaoz U."/>
            <person name="Brodie E.L."/>
            <person name="Williams K.H."/>
            <person name="Hubbard S.S."/>
            <person name="Banfield J.F."/>
        </authorList>
    </citation>
    <scope>NUCLEOTIDE SEQUENCE [LARGE SCALE GENOMIC DNA]</scope>
</reference>
<sequence>MPPKDKKEKPKEKPSGWDFDPIEGIVILLLFIAIAGSLLTILLNYFASGDISFYGYKLSNIVDFFRSNSLLFKILGYIVSGAAAIGTFIFIKKGDSIWREEKAKLYPKNIPIVSSSIGQVKNQKLEKWEKIIKLSESESSSDWRLSIIEADVMLGELLEKLGLPGETMGERLKAVEKSDFTTIEYAWEAHKFRNVIAHGGNDFLINQREIRRIISLYEAVFKEFFLI</sequence>
<keyword evidence="1" id="KW-0812">Transmembrane</keyword>
<proteinExistence type="predicted"/>
<evidence type="ECO:0000256" key="1">
    <source>
        <dbReference type="SAM" id="Phobius"/>
    </source>
</evidence>
<keyword evidence="1" id="KW-0472">Membrane</keyword>
<dbReference type="AlphaFoldDB" id="A0A1G2UTV9"/>
<comment type="caution">
    <text evidence="2">The sequence shown here is derived from an EMBL/GenBank/DDBJ whole genome shotgun (WGS) entry which is preliminary data.</text>
</comment>
<feature type="transmembrane region" description="Helical" evidence="1">
    <location>
        <begin position="21"/>
        <end position="47"/>
    </location>
</feature>
<evidence type="ECO:0000313" key="3">
    <source>
        <dbReference type="Proteomes" id="UP000177276"/>
    </source>
</evidence>
<evidence type="ECO:0000313" key="2">
    <source>
        <dbReference type="EMBL" id="OHB12843.1"/>
    </source>
</evidence>
<name>A0A1G2UTV9_9BACT</name>
<gene>
    <name evidence="2" type="ORF">A3G46_02400</name>
</gene>
<dbReference type="Proteomes" id="UP000177276">
    <property type="component" value="Unassembled WGS sequence"/>
</dbReference>
<accession>A0A1G2UTV9</accession>
<feature type="transmembrane region" description="Helical" evidence="1">
    <location>
        <begin position="70"/>
        <end position="91"/>
    </location>
</feature>
<protein>
    <submittedName>
        <fullName evidence="2">Uncharacterized protein</fullName>
    </submittedName>
</protein>
<keyword evidence="1" id="KW-1133">Transmembrane helix</keyword>
<organism evidence="2 3">
    <name type="scientific">Candidatus Zambryskibacteria bacterium RIFCSPLOWO2_12_FULL_39_16</name>
    <dbReference type="NCBI Taxonomy" id="1802775"/>
    <lineage>
        <taxon>Bacteria</taxon>
        <taxon>Candidatus Zambryskiibacteriota</taxon>
    </lineage>
</organism>